<name>A0A2S7WV68_9FLAO</name>
<organism evidence="2 3">
    <name type="scientific">Polaribacter glomeratus</name>
    <dbReference type="NCBI Taxonomy" id="102"/>
    <lineage>
        <taxon>Bacteria</taxon>
        <taxon>Pseudomonadati</taxon>
        <taxon>Bacteroidota</taxon>
        <taxon>Flavobacteriia</taxon>
        <taxon>Flavobacteriales</taxon>
        <taxon>Flavobacteriaceae</taxon>
    </lineage>
</organism>
<dbReference type="EMBL" id="MSCM01000001">
    <property type="protein sequence ID" value="PQJ81490.1"/>
    <property type="molecule type" value="Genomic_DNA"/>
</dbReference>
<dbReference type="Proteomes" id="UP000239068">
    <property type="component" value="Unassembled WGS sequence"/>
</dbReference>
<gene>
    <name evidence="2" type="ORF">BTO16_02380</name>
</gene>
<reference evidence="2 3" key="1">
    <citation type="submission" date="2016-12" db="EMBL/GenBank/DDBJ databases">
        <title>Trade-off between light-utilization and light-protection in marine flavobacteria.</title>
        <authorList>
            <person name="Kumagai Y."/>
            <person name="Yoshizawa S."/>
            <person name="Kogure K."/>
            <person name="Iwasaki W."/>
        </authorList>
    </citation>
    <scope>NUCLEOTIDE SEQUENCE [LARGE SCALE GENOMIC DNA]</scope>
    <source>
        <strain evidence="2 3">ATCC 43844</strain>
    </source>
</reference>
<dbReference type="InterPro" id="IPR012337">
    <property type="entry name" value="RNaseH-like_sf"/>
</dbReference>
<feature type="domain" description="DUF2779" evidence="1">
    <location>
        <begin position="258"/>
        <end position="384"/>
    </location>
</feature>
<comment type="caution">
    <text evidence="2">The sequence shown here is derived from an EMBL/GenBank/DDBJ whole genome shotgun (WGS) entry which is preliminary data.</text>
</comment>
<dbReference type="OrthoDB" id="9783873at2"/>
<dbReference type="InterPro" id="IPR021301">
    <property type="entry name" value="DUF2779"/>
</dbReference>
<keyword evidence="3" id="KW-1185">Reference proteome</keyword>
<evidence type="ECO:0000313" key="2">
    <source>
        <dbReference type="EMBL" id="PQJ81490.1"/>
    </source>
</evidence>
<sequence>MLSKSRYLKRLKCQKALWLNKYKKEEVVYSESTQHVFSVGNTVGDLAQDYFPNGALALVDHYANSKSIARTKELIADGVTTIYEATFAAENTLVAVDILHQIDGKWHAFEVKSTNSVKTEHIRDAAIQYFVMTNAGIEIEDISIMYFDRAYVKQGEIVPQQLFTYESVFSRIQSFLPEIPKNIATFLAVYQQEEPTVLIGNHCDKPYPCEFANYCQTLKENQPIIEEWANEPELSTEINYRNEKAIQQFLVENPYPIYSFDFETIMEGIPKYDYTRPYQQVPFQYSLHYQKDANSEPQHYEFLGNGKDDPREGLIIQMINDLNHYNNDGKILMYSSFEKTMIKGLIRDFPKYTEELERIIERLVDLGVIFRKYLKTEATQSTWSLKTVLPTFLPQLSYQDLEIQQGMAAMDVYRNLDNSINEEEYQQDRKNMLAYCKLDTLAVLELYNLQYSIAEVKKCQDCKHFFQTGMAMRMGGNSGYCMLIQNNDSAGIVTNEYGVRSAKPSAIKKNTDTCSKFEKGY</sequence>
<proteinExistence type="predicted"/>
<dbReference type="RefSeq" id="WP_105020065.1">
    <property type="nucleotide sequence ID" value="NZ_MSCM01000001.1"/>
</dbReference>
<dbReference type="Pfam" id="PF11074">
    <property type="entry name" value="DUF2779"/>
    <property type="match status" value="1"/>
</dbReference>
<protein>
    <recommendedName>
        <fullName evidence="1">DUF2779 domain-containing protein</fullName>
    </recommendedName>
</protein>
<evidence type="ECO:0000259" key="1">
    <source>
        <dbReference type="Pfam" id="PF11074"/>
    </source>
</evidence>
<accession>A0A2S7WV68</accession>
<dbReference type="AlphaFoldDB" id="A0A2S7WV68"/>
<evidence type="ECO:0000313" key="3">
    <source>
        <dbReference type="Proteomes" id="UP000239068"/>
    </source>
</evidence>
<dbReference type="SUPFAM" id="SSF53098">
    <property type="entry name" value="Ribonuclease H-like"/>
    <property type="match status" value="1"/>
</dbReference>